<dbReference type="EMBL" id="JAPNKE010000002">
    <property type="protein sequence ID" value="MCY1007753.1"/>
    <property type="molecule type" value="Genomic_DNA"/>
</dbReference>
<dbReference type="Proteomes" id="UP001150924">
    <property type="component" value="Unassembled WGS sequence"/>
</dbReference>
<feature type="domain" description="CHAT" evidence="1">
    <location>
        <begin position="4"/>
        <end position="216"/>
    </location>
</feature>
<protein>
    <submittedName>
        <fullName evidence="2">CHAT domain-containing protein</fullName>
    </submittedName>
</protein>
<evidence type="ECO:0000313" key="3">
    <source>
        <dbReference type="Proteomes" id="UP001150924"/>
    </source>
</evidence>
<keyword evidence="3" id="KW-1185">Reference proteome</keyword>
<name>A0A9X3IZA8_9BACT</name>
<evidence type="ECO:0000313" key="2">
    <source>
        <dbReference type="EMBL" id="MCY1007753.1"/>
    </source>
</evidence>
<proteinExistence type="predicted"/>
<reference evidence="2" key="1">
    <citation type="submission" date="2022-11" db="EMBL/GenBank/DDBJ databases">
        <title>Minimal conservation of predation-associated metabolite biosynthetic gene clusters underscores biosynthetic potential of Myxococcota including descriptions for ten novel species: Archangium lansinium sp. nov., Myxococcus landrumus sp. nov., Nannocystis bai.</title>
        <authorList>
            <person name="Ahearne A."/>
            <person name="Stevens C."/>
            <person name="Phillips K."/>
        </authorList>
    </citation>
    <scope>NUCLEOTIDE SEQUENCE</scope>
    <source>
        <strain evidence="2">Na p29</strain>
    </source>
</reference>
<gene>
    <name evidence="2" type="ORF">OV079_19790</name>
</gene>
<sequence length="221" mass="22968">MAAGALAAEPFHALPWRGSPLVTARSVAYGLDLPRAPDRRRALARAVQIVPPSNLARADDEAGAAAEALRAHDVALARLRGDEPDLARRLAELDLLHFIGHARGDGWGGALDLGGERRLSTGDLLALPAPAIAVLSGCETGLLDPRAHGGGMSLAHALLVAGADVVVAADARIADDLAAELVPALIAAIAEGADPVDALRLAQEHARATRDDWSHFRAHVR</sequence>
<accession>A0A9X3IZA8</accession>
<dbReference type="InterPro" id="IPR024983">
    <property type="entry name" value="CHAT_dom"/>
</dbReference>
<dbReference type="AlphaFoldDB" id="A0A9X3IZA8"/>
<comment type="caution">
    <text evidence="2">The sequence shown here is derived from an EMBL/GenBank/DDBJ whole genome shotgun (WGS) entry which is preliminary data.</text>
</comment>
<dbReference type="RefSeq" id="WP_267778602.1">
    <property type="nucleotide sequence ID" value="NZ_JAPNKE010000002.1"/>
</dbReference>
<dbReference type="Pfam" id="PF12770">
    <property type="entry name" value="CHAT"/>
    <property type="match status" value="1"/>
</dbReference>
<organism evidence="2 3">
    <name type="scientific">Nannocystis pusilla</name>
    <dbReference type="NCBI Taxonomy" id="889268"/>
    <lineage>
        <taxon>Bacteria</taxon>
        <taxon>Pseudomonadati</taxon>
        <taxon>Myxococcota</taxon>
        <taxon>Polyangia</taxon>
        <taxon>Nannocystales</taxon>
        <taxon>Nannocystaceae</taxon>
        <taxon>Nannocystis</taxon>
    </lineage>
</organism>
<evidence type="ECO:0000259" key="1">
    <source>
        <dbReference type="Pfam" id="PF12770"/>
    </source>
</evidence>